<dbReference type="InterPro" id="IPR050982">
    <property type="entry name" value="Auxin_biosynth/cation_transpt"/>
</dbReference>
<dbReference type="RefSeq" id="WP_200175036.1">
    <property type="nucleotide sequence ID" value="NZ_BAABKQ010000001.1"/>
</dbReference>
<keyword evidence="1" id="KW-0560">Oxidoreductase</keyword>
<dbReference type="SUPFAM" id="SSF51905">
    <property type="entry name" value="FAD/NAD(P)-binding domain"/>
    <property type="match status" value="2"/>
</dbReference>
<dbReference type="Pfam" id="PF13738">
    <property type="entry name" value="Pyr_redox_3"/>
    <property type="match status" value="1"/>
</dbReference>
<sequence length="378" mass="40668">MEKHARVAVIGAGQAGLSAAHHLIRRGLNRDRLVVLDAYPGPGGAWRHRWPSLTLSTVNGVHDLPGMPFTEVLDAGQDPSSVPAAEAVPRYYSAYEEREGIAVRRPVRVHCVSGGGVSDGADERFRIEAIGPDGVMEACVDGLVNATGSWERPFIPHYPGAELFRGRQMHTRDYRGPDELAGKRVVVVGGGISAVDILAEVSQTADTLWVTRTPPRFSDEPFTAEVGRRAVARVEDRVRRGLPPGSVVSVTGIPWNPRYRDAQRRGALQRRPMFTSITEHGVRWADPACDEHADVIVWATGFRSALDHLAPLRLRGPGGGITMTGRLATRVAGRPRLHLIGYGPSASTIGANRAGRAVAAELLEALTIPVSDGPGSDE</sequence>
<protein>
    <submittedName>
        <fullName evidence="2">FAD-dependent oxidoreductase</fullName>
    </submittedName>
</protein>
<accession>A0ABP9C4U9</accession>
<evidence type="ECO:0000313" key="2">
    <source>
        <dbReference type="EMBL" id="GAA4804642.1"/>
    </source>
</evidence>
<dbReference type="PANTHER" id="PTHR43539:SF78">
    <property type="entry name" value="FLAVIN-CONTAINING MONOOXYGENASE"/>
    <property type="match status" value="1"/>
</dbReference>
<dbReference type="EMBL" id="BAABKQ010000001">
    <property type="protein sequence ID" value="GAA4804642.1"/>
    <property type="molecule type" value="Genomic_DNA"/>
</dbReference>
<dbReference type="PRINTS" id="PR00370">
    <property type="entry name" value="FMOXYGENASE"/>
</dbReference>
<organism evidence="2 3">
    <name type="scientific">Tomitella cavernea</name>
    <dbReference type="NCBI Taxonomy" id="1387982"/>
    <lineage>
        <taxon>Bacteria</taxon>
        <taxon>Bacillati</taxon>
        <taxon>Actinomycetota</taxon>
        <taxon>Actinomycetes</taxon>
        <taxon>Mycobacteriales</taxon>
        <taxon>Tomitella</taxon>
    </lineage>
</organism>
<keyword evidence="3" id="KW-1185">Reference proteome</keyword>
<proteinExistence type="predicted"/>
<dbReference type="Gene3D" id="3.50.50.60">
    <property type="entry name" value="FAD/NAD(P)-binding domain"/>
    <property type="match status" value="1"/>
</dbReference>
<gene>
    <name evidence="2" type="ORF">GCM10023353_04030</name>
</gene>
<dbReference type="Proteomes" id="UP001500839">
    <property type="component" value="Unassembled WGS sequence"/>
</dbReference>
<comment type="caution">
    <text evidence="2">The sequence shown here is derived from an EMBL/GenBank/DDBJ whole genome shotgun (WGS) entry which is preliminary data.</text>
</comment>
<name>A0ABP9C4U9_9ACTN</name>
<dbReference type="InterPro" id="IPR036188">
    <property type="entry name" value="FAD/NAD-bd_sf"/>
</dbReference>
<evidence type="ECO:0000256" key="1">
    <source>
        <dbReference type="ARBA" id="ARBA00023002"/>
    </source>
</evidence>
<evidence type="ECO:0000313" key="3">
    <source>
        <dbReference type="Proteomes" id="UP001500839"/>
    </source>
</evidence>
<dbReference type="PANTHER" id="PTHR43539">
    <property type="entry name" value="FLAVIN-BINDING MONOOXYGENASE-LIKE PROTEIN (AFU_ORTHOLOGUE AFUA_4G09220)"/>
    <property type="match status" value="1"/>
</dbReference>
<dbReference type="InterPro" id="IPR000960">
    <property type="entry name" value="Flavin_mOase"/>
</dbReference>
<reference evidence="3" key="1">
    <citation type="journal article" date="2019" name="Int. J. Syst. Evol. Microbiol.">
        <title>The Global Catalogue of Microorganisms (GCM) 10K type strain sequencing project: providing services to taxonomists for standard genome sequencing and annotation.</title>
        <authorList>
            <consortium name="The Broad Institute Genomics Platform"/>
            <consortium name="The Broad Institute Genome Sequencing Center for Infectious Disease"/>
            <person name="Wu L."/>
            <person name="Ma J."/>
        </authorList>
    </citation>
    <scope>NUCLEOTIDE SEQUENCE [LARGE SCALE GENOMIC DNA]</scope>
    <source>
        <strain evidence="3">JCM 18542</strain>
    </source>
</reference>